<dbReference type="PROSITE" id="PS50977">
    <property type="entry name" value="HTH_TETR_2"/>
    <property type="match status" value="1"/>
</dbReference>
<keyword evidence="2 4" id="KW-0238">DNA-binding</keyword>
<feature type="DNA-binding region" description="H-T-H motif" evidence="4">
    <location>
        <begin position="36"/>
        <end position="55"/>
    </location>
</feature>
<comment type="caution">
    <text evidence="6">The sequence shown here is derived from an EMBL/GenBank/DDBJ whole genome shotgun (WGS) entry which is preliminary data.</text>
</comment>
<name>A0A1S1RBX0_9ACTN</name>
<keyword evidence="3" id="KW-0804">Transcription</keyword>
<dbReference type="InterPro" id="IPR001647">
    <property type="entry name" value="HTH_TetR"/>
</dbReference>
<protein>
    <submittedName>
        <fullName evidence="6">TetR family transcriptional regulator</fullName>
    </submittedName>
</protein>
<evidence type="ECO:0000313" key="6">
    <source>
        <dbReference type="EMBL" id="OHV42274.1"/>
    </source>
</evidence>
<reference evidence="7" key="1">
    <citation type="submission" date="2016-07" db="EMBL/GenBank/DDBJ databases">
        <title>Frankia sp. NRRL B-16219 Genome sequencing.</title>
        <authorList>
            <person name="Ghodhbane-Gtari F."/>
            <person name="Swanson E."/>
            <person name="Gueddou A."/>
            <person name="Louati M."/>
            <person name="Nouioui I."/>
            <person name="Hezbri K."/>
            <person name="Abebe-Akele F."/>
            <person name="Simpson S."/>
            <person name="Morris K."/>
            <person name="Thomas K."/>
            <person name="Gtari M."/>
            <person name="Tisa L.S."/>
        </authorList>
    </citation>
    <scope>NUCLEOTIDE SEQUENCE [LARGE SCALE GENOMIC DNA]</scope>
    <source>
        <strain evidence="7">NRRL B-16219</strain>
    </source>
</reference>
<dbReference type="GO" id="GO:0000976">
    <property type="term" value="F:transcription cis-regulatory region binding"/>
    <property type="evidence" value="ECO:0007669"/>
    <property type="project" value="TreeGrafter"/>
</dbReference>
<evidence type="ECO:0000256" key="3">
    <source>
        <dbReference type="ARBA" id="ARBA00023163"/>
    </source>
</evidence>
<accession>A0A1S1RBX0</accession>
<evidence type="ECO:0000313" key="7">
    <source>
        <dbReference type="Proteomes" id="UP000179769"/>
    </source>
</evidence>
<organism evidence="6 7">
    <name type="scientific">Parafrankia soli</name>
    <dbReference type="NCBI Taxonomy" id="2599596"/>
    <lineage>
        <taxon>Bacteria</taxon>
        <taxon>Bacillati</taxon>
        <taxon>Actinomycetota</taxon>
        <taxon>Actinomycetes</taxon>
        <taxon>Frankiales</taxon>
        <taxon>Frankiaceae</taxon>
        <taxon>Parafrankia</taxon>
    </lineage>
</organism>
<dbReference type="PANTHER" id="PTHR30055:SF234">
    <property type="entry name" value="HTH-TYPE TRANSCRIPTIONAL REGULATOR BETI"/>
    <property type="match status" value="1"/>
</dbReference>
<dbReference type="Pfam" id="PF00440">
    <property type="entry name" value="TetR_N"/>
    <property type="match status" value="1"/>
</dbReference>
<evidence type="ECO:0000256" key="4">
    <source>
        <dbReference type="PROSITE-ProRule" id="PRU00335"/>
    </source>
</evidence>
<dbReference type="InterPro" id="IPR050109">
    <property type="entry name" value="HTH-type_TetR-like_transc_reg"/>
</dbReference>
<sequence>MTAELAERQIGPGAGRERLRATALDLFTERGVSATSLQMIADAMGVTKAAVYHHYKSKDEIVLAVVRPALEQLMGLVRLAESRRSRAAQVETMIVGLADLIIANRRLYALLQGDPTCTAILQRYPEFPTLGERLVALLAGPDPDPGSVVAAGMLLAGLRGAGSDPRVMVLDDEEFRRYVVGCAHRLMRPRRPASATG</sequence>
<dbReference type="EMBL" id="MAXA01000047">
    <property type="protein sequence ID" value="OHV42274.1"/>
    <property type="molecule type" value="Genomic_DNA"/>
</dbReference>
<dbReference type="AlphaFoldDB" id="A0A1S1RBX0"/>
<dbReference type="Gene3D" id="1.10.357.10">
    <property type="entry name" value="Tetracycline Repressor, domain 2"/>
    <property type="match status" value="1"/>
</dbReference>
<dbReference type="GO" id="GO:0003700">
    <property type="term" value="F:DNA-binding transcription factor activity"/>
    <property type="evidence" value="ECO:0007669"/>
    <property type="project" value="TreeGrafter"/>
</dbReference>
<evidence type="ECO:0000256" key="1">
    <source>
        <dbReference type="ARBA" id="ARBA00023015"/>
    </source>
</evidence>
<dbReference type="PRINTS" id="PR00455">
    <property type="entry name" value="HTHTETR"/>
</dbReference>
<evidence type="ECO:0000259" key="5">
    <source>
        <dbReference type="PROSITE" id="PS50977"/>
    </source>
</evidence>
<keyword evidence="7" id="KW-1185">Reference proteome</keyword>
<keyword evidence="1" id="KW-0805">Transcription regulation</keyword>
<feature type="domain" description="HTH tetR-type" evidence="5">
    <location>
        <begin position="13"/>
        <end position="73"/>
    </location>
</feature>
<evidence type="ECO:0000256" key="2">
    <source>
        <dbReference type="ARBA" id="ARBA00023125"/>
    </source>
</evidence>
<dbReference type="Proteomes" id="UP000179769">
    <property type="component" value="Unassembled WGS sequence"/>
</dbReference>
<proteinExistence type="predicted"/>
<gene>
    <name evidence="6" type="ORF">BBK14_11610</name>
</gene>
<dbReference type="InterPro" id="IPR009057">
    <property type="entry name" value="Homeodomain-like_sf"/>
</dbReference>
<dbReference type="SUPFAM" id="SSF46689">
    <property type="entry name" value="Homeodomain-like"/>
    <property type="match status" value="1"/>
</dbReference>
<dbReference type="PANTHER" id="PTHR30055">
    <property type="entry name" value="HTH-TYPE TRANSCRIPTIONAL REGULATOR RUTR"/>
    <property type="match status" value="1"/>
</dbReference>